<evidence type="ECO:0000313" key="3">
    <source>
        <dbReference type="Proteomes" id="UP000070700"/>
    </source>
</evidence>
<evidence type="ECO:0000313" key="2">
    <source>
        <dbReference type="EMBL" id="KUJ18896.1"/>
    </source>
</evidence>
<feature type="region of interest" description="Disordered" evidence="1">
    <location>
        <begin position="29"/>
        <end position="49"/>
    </location>
</feature>
<dbReference type="OrthoDB" id="5104731at2759"/>
<dbReference type="GeneID" id="28826549"/>
<sequence>MESSANQQSSSETLHNNDQIIEATKALRRHIGLAEDPGEESTLPKPSPEPLFFIEVAPPSNRGARCKLHCPKNIMPGEYRIAVDPGQEEYYGRGGNPGKCSKFPKWSSALLIQPSIDYYHIHCFEKTADFSQASFLDRVMPLTRNVTRLKNLKGSSILDGHYLLDAGAERLGLQWMVTMGKLVDKRDGVGIADPEGDDKVTYLMDLINKAGSSSYKPKMPSGMSTFYDGPDDSEEWNLFQEYLAVSEEHDESLDNRHSLSQTLDAWRFDVTLATSENLSDRGKELKAELSPKAIRAIKRLDVTPMPDVQSAFLGRFQ</sequence>
<dbReference type="InParanoid" id="A0A194XFH4"/>
<keyword evidence="3" id="KW-1185">Reference proteome</keyword>
<gene>
    <name evidence="2" type="ORF">LY89DRAFT_696307</name>
</gene>
<accession>A0A194XFH4</accession>
<feature type="compositionally biased region" description="Polar residues" evidence="1">
    <location>
        <begin position="1"/>
        <end position="19"/>
    </location>
</feature>
<protein>
    <submittedName>
        <fullName evidence="2">Uncharacterized protein</fullName>
    </submittedName>
</protein>
<dbReference type="Proteomes" id="UP000070700">
    <property type="component" value="Unassembled WGS sequence"/>
</dbReference>
<proteinExistence type="predicted"/>
<name>A0A194XFH4_MOLSC</name>
<dbReference type="RefSeq" id="XP_018073251.1">
    <property type="nucleotide sequence ID" value="XM_018216823.1"/>
</dbReference>
<reference evidence="2 3" key="1">
    <citation type="submission" date="2015-10" db="EMBL/GenBank/DDBJ databases">
        <title>Full genome of DAOMC 229536 Phialocephala scopiformis, a fungal endophyte of spruce producing the potent anti-insectan compound rugulosin.</title>
        <authorList>
            <consortium name="DOE Joint Genome Institute"/>
            <person name="Walker A.K."/>
            <person name="Frasz S.L."/>
            <person name="Seifert K.A."/>
            <person name="Miller J.D."/>
            <person name="Mondo S.J."/>
            <person name="Labutti K."/>
            <person name="Lipzen A."/>
            <person name="Dockter R."/>
            <person name="Kennedy M."/>
            <person name="Grigoriev I.V."/>
            <person name="Spatafora J.W."/>
        </authorList>
    </citation>
    <scope>NUCLEOTIDE SEQUENCE [LARGE SCALE GENOMIC DNA]</scope>
    <source>
        <strain evidence="2 3">CBS 120377</strain>
    </source>
</reference>
<dbReference type="EMBL" id="KQ947412">
    <property type="protein sequence ID" value="KUJ18896.1"/>
    <property type="molecule type" value="Genomic_DNA"/>
</dbReference>
<dbReference type="AlphaFoldDB" id="A0A194XFH4"/>
<feature type="region of interest" description="Disordered" evidence="1">
    <location>
        <begin position="1"/>
        <end position="20"/>
    </location>
</feature>
<evidence type="ECO:0000256" key="1">
    <source>
        <dbReference type="SAM" id="MobiDB-lite"/>
    </source>
</evidence>
<organism evidence="2 3">
    <name type="scientific">Mollisia scopiformis</name>
    <name type="common">Conifer needle endophyte fungus</name>
    <name type="synonym">Phialocephala scopiformis</name>
    <dbReference type="NCBI Taxonomy" id="149040"/>
    <lineage>
        <taxon>Eukaryota</taxon>
        <taxon>Fungi</taxon>
        <taxon>Dikarya</taxon>
        <taxon>Ascomycota</taxon>
        <taxon>Pezizomycotina</taxon>
        <taxon>Leotiomycetes</taxon>
        <taxon>Helotiales</taxon>
        <taxon>Mollisiaceae</taxon>
        <taxon>Mollisia</taxon>
    </lineage>
</organism>
<dbReference type="KEGG" id="psco:LY89DRAFT_696307"/>